<protein>
    <recommendedName>
        <fullName evidence="4">Lipoprotein</fullName>
    </recommendedName>
</protein>
<dbReference type="PROSITE" id="PS51257">
    <property type="entry name" value="PROKAR_LIPOPROTEIN"/>
    <property type="match status" value="1"/>
</dbReference>
<gene>
    <name evidence="2" type="ORF">GCM10023184_08370</name>
</gene>
<evidence type="ECO:0000313" key="3">
    <source>
        <dbReference type="Proteomes" id="UP001501725"/>
    </source>
</evidence>
<dbReference type="RefSeq" id="WP_345253636.1">
    <property type="nucleotide sequence ID" value="NZ_BAABGY010000002.1"/>
</dbReference>
<dbReference type="EMBL" id="BAABGY010000002">
    <property type="protein sequence ID" value="GAA4322153.1"/>
    <property type="molecule type" value="Genomic_DNA"/>
</dbReference>
<evidence type="ECO:0000256" key="1">
    <source>
        <dbReference type="SAM" id="MobiDB-lite"/>
    </source>
</evidence>
<dbReference type="Proteomes" id="UP001501725">
    <property type="component" value="Unassembled WGS sequence"/>
</dbReference>
<keyword evidence="3" id="KW-1185">Reference proteome</keyword>
<name>A0ABP8GDB3_9BACT</name>
<organism evidence="2 3">
    <name type="scientific">Flaviaesturariibacter amylovorans</name>
    <dbReference type="NCBI Taxonomy" id="1084520"/>
    <lineage>
        <taxon>Bacteria</taxon>
        <taxon>Pseudomonadati</taxon>
        <taxon>Bacteroidota</taxon>
        <taxon>Chitinophagia</taxon>
        <taxon>Chitinophagales</taxon>
        <taxon>Chitinophagaceae</taxon>
        <taxon>Flaviaestuariibacter</taxon>
    </lineage>
</organism>
<feature type="region of interest" description="Disordered" evidence="1">
    <location>
        <begin position="29"/>
        <end position="59"/>
    </location>
</feature>
<comment type="caution">
    <text evidence="2">The sequence shown here is derived from an EMBL/GenBank/DDBJ whole genome shotgun (WGS) entry which is preliminary data.</text>
</comment>
<proteinExistence type="predicted"/>
<evidence type="ECO:0000313" key="2">
    <source>
        <dbReference type="EMBL" id="GAA4322153.1"/>
    </source>
</evidence>
<accession>A0ABP8GDB3</accession>
<evidence type="ECO:0008006" key="4">
    <source>
        <dbReference type="Google" id="ProtNLM"/>
    </source>
</evidence>
<reference evidence="3" key="1">
    <citation type="journal article" date="2019" name="Int. J. Syst. Evol. Microbiol.">
        <title>The Global Catalogue of Microorganisms (GCM) 10K type strain sequencing project: providing services to taxonomists for standard genome sequencing and annotation.</title>
        <authorList>
            <consortium name="The Broad Institute Genomics Platform"/>
            <consortium name="The Broad Institute Genome Sequencing Center for Infectious Disease"/>
            <person name="Wu L."/>
            <person name="Ma J."/>
        </authorList>
    </citation>
    <scope>NUCLEOTIDE SEQUENCE [LARGE SCALE GENOMIC DNA]</scope>
    <source>
        <strain evidence="3">JCM 17919</strain>
    </source>
</reference>
<sequence length="59" mass="6231">MKNASRYALLLGLIWAASSCSLFKRGEGCPSNGRNVGAEKVLSGDAPKKSPKFKGAQSF</sequence>